<feature type="transmembrane region" description="Helical" evidence="1">
    <location>
        <begin position="7"/>
        <end position="32"/>
    </location>
</feature>
<keyword evidence="1" id="KW-1133">Transmembrane helix</keyword>
<accession>A0ABX6EEX0</accession>
<feature type="transmembrane region" description="Helical" evidence="1">
    <location>
        <begin position="44"/>
        <end position="65"/>
    </location>
</feature>
<evidence type="ECO:0000313" key="3">
    <source>
        <dbReference type="Proteomes" id="UP000424673"/>
    </source>
</evidence>
<reference evidence="3" key="1">
    <citation type="submission" date="2019-09" db="EMBL/GenBank/DDBJ databases">
        <title>Isolation and complete genome sequencing of Methylocystis species.</title>
        <authorList>
            <person name="Rumah B.L."/>
            <person name="Stead C.E."/>
            <person name="Stevens B.C."/>
            <person name="Minton N.P."/>
            <person name="Grosse-Honebrink A."/>
            <person name="Zhang Y."/>
        </authorList>
    </citation>
    <scope>NUCLEOTIDE SEQUENCE [LARGE SCALE GENOMIC DNA]</scope>
    <source>
        <strain evidence="3">BRCS1</strain>
    </source>
</reference>
<keyword evidence="1" id="KW-0812">Transmembrane</keyword>
<gene>
    <name evidence="2" type="ORF">F7D13_00720</name>
</gene>
<proteinExistence type="predicted"/>
<dbReference type="Proteomes" id="UP000424673">
    <property type="component" value="Chromosome"/>
</dbReference>
<evidence type="ECO:0000256" key="1">
    <source>
        <dbReference type="SAM" id="Phobius"/>
    </source>
</evidence>
<sequence length="123" mass="12430">MDASLSAAAAIVGAPNAQFLALLLIGGLVGWGTTKLSHVLHADVRAGALLLSAVTGAWVAAELAVRAGVGQRCADAVLIAGVIGAALFCIGCQALLPHADRSPRTLPSAIDMPSLVREETLRP</sequence>
<organism evidence="2 3">
    <name type="scientific">Methylocystis rosea</name>
    <dbReference type="NCBI Taxonomy" id="173366"/>
    <lineage>
        <taxon>Bacteria</taxon>
        <taxon>Pseudomonadati</taxon>
        <taxon>Pseudomonadota</taxon>
        <taxon>Alphaproteobacteria</taxon>
        <taxon>Hyphomicrobiales</taxon>
        <taxon>Methylocystaceae</taxon>
        <taxon>Methylocystis</taxon>
    </lineage>
</organism>
<name>A0ABX6EEX0_9HYPH</name>
<dbReference type="EMBL" id="CP044328">
    <property type="protein sequence ID" value="QGM92670.1"/>
    <property type="molecule type" value="Genomic_DNA"/>
</dbReference>
<evidence type="ECO:0008006" key="4">
    <source>
        <dbReference type="Google" id="ProtNLM"/>
    </source>
</evidence>
<keyword evidence="3" id="KW-1185">Reference proteome</keyword>
<keyword evidence="1" id="KW-0472">Membrane</keyword>
<evidence type="ECO:0000313" key="2">
    <source>
        <dbReference type="EMBL" id="QGM92670.1"/>
    </source>
</evidence>
<feature type="transmembrane region" description="Helical" evidence="1">
    <location>
        <begin position="77"/>
        <end position="96"/>
    </location>
</feature>
<protein>
    <recommendedName>
        <fullName evidence="4">GlsB/YeaQ/YmgE family stress response membrane protein</fullName>
    </recommendedName>
</protein>
<reference evidence="2 3" key="2">
    <citation type="journal article" date="2021" name="AMB Express">
        <title>Isolation and characterisation of Methylocystis spp. for poly-3-hydroxybutyrate production using waste methane feedstocks.</title>
        <authorList>
            <person name="Rumah B.L."/>
            <person name="Stead C.E."/>
            <person name="Claxton Stevens B.H."/>
            <person name="Minton N.P."/>
            <person name="Grosse-Honebrink A."/>
            <person name="Zhang Y."/>
        </authorList>
    </citation>
    <scope>NUCLEOTIDE SEQUENCE [LARGE SCALE GENOMIC DNA]</scope>
    <source>
        <strain evidence="2 3">BRCS1</strain>
    </source>
</reference>
<dbReference type="RefSeq" id="WP_154450641.1">
    <property type="nucleotide sequence ID" value="NZ_CP044328.1"/>
</dbReference>